<reference evidence="17" key="1">
    <citation type="submission" date="2020-10" db="EMBL/GenBank/DDBJ databases">
        <authorList>
            <person name="Gilroy R."/>
        </authorList>
    </citation>
    <scope>NUCLEOTIDE SEQUENCE</scope>
    <source>
        <strain evidence="17">15467</strain>
    </source>
</reference>
<evidence type="ECO:0000256" key="12">
    <source>
        <dbReference type="ARBA" id="ARBA00023268"/>
    </source>
</evidence>
<dbReference type="AlphaFoldDB" id="A0A9D9DN22"/>
<dbReference type="InterPro" id="IPR015865">
    <property type="entry name" value="Riboflavin_kinase_bac/euk"/>
</dbReference>
<dbReference type="GO" id="GO:0006747">
    <property type="term" value="P:FAD biosynthetic process"/>
    <property type="evidence" value="ECO:0007669"/>
    <property type="project" value="UniProtKB-UniRule"/>
</dbReference>
<dbReference type="Pfam" id="PF01687">
    <property type="entry name" value="Flavokinase"/>
    <property type="match status" value="1"/>
</dbReference>
<gene>
    <name evidence="17" type="primary">ribF</name>
    <name evidence="17" type="ORF">IAC68_05710</name>
</gene>
<accession>A0A9D9DN22</accession>
<proteinExistence type="inferred from homology"/>
<organism evidence="17 18">
    <name type="scientific">Candidatus Egerieousia excrementavium</name>
    <dbReference type="NCBI Taxonomy" id="2840778"/>
    <lineage>
        <taxon>Bacteria</taxon>
        <taxon>Pseudomonadati</taxon>
        <taxon>Bacteroidota</taxon>
        <taxon>Bacteroidia</taxon>
        <taxon>Bacteroidales</taxon>
        <taxon>Candidatus Egerieousia</taxon>
    </lineage>
</organism>
<evidence type="ECO:0000256" key="13">
    <source>
        <dbReference type="ARBA" id="ARBA00047880"/>
    </source>
</evidence>
<keyword evidence="11 15" id="KW-0067">ATP-binding</keyword>
<comment type="catalytic activity">
    <reaction evidence="14 15">
        <text>FMN + ATP + H(+) = FAD + diphosphate</text>
        <dbReference type="Rhea" id="RHEA:17237"/>
        <dbReference type="ChEBI" id="CHEBI:15378"/>
        <dbReference type="ChEBI" id="CHEBI:30616"/>
        <dbReference type="ChEBI" id="CHEBI:33019"/>
        <dbReference type="ChEBI" id="CHEBI:57692"/>
        <dbReference type="ChEBI" id="CHEBI:58210"/>
        <dbReference type="EC" id="2.7.7.2"/>
    </reaction>
</comment>
<dbReference type="EMBL" id="JADINB010000127">
    <property type="protein sequence ID" value="MBO8429406.1"/>
    <property type="molecule type" value="Genomic_DNA"/>
</dbReference>
<keyword evidence="8 15" id="KW-0547">Nucleotide-binding</keyword>
<dbReference type="SUPFAM" id="SSF82114">
    <property type="entry name" value="Riboflavin kinase-like"/>
    <property type="match status" value="1"/>
</dbReference>
<feature type="domain" description="Riboflavin kinase" evidence="16">
    <location>
        <begin position="169"/>
        <end position="295"/>
    </location>
</feature>
<dbReference type="SMART" id="SM00904">
    <property type="entry name" value="Flavokinase"/>
    <property type="match status" value="1"/>
</dbReference>
<evidence type="ECO:0000256" key="14">
    <source>
        <dbReference type="ARBA" id="ARBA00049494"/>
    </source>
</evidence>
<evidence type="ECO:0000256" key="7">
    <source>
        <dbReference type="ARBA" id="ARBA00022695"/>
    </source>
</evidence>
<dbReference type="EC" id="2.7.7.2" evidence="15"/>
<dbReference type="InterPro" id="IPR023465">
    <property type="entry name" value="Riboflavin_kinase_dom_sf"/>
</dbReference>
<keyword evidence="9 15" id="KW-0418">Kinase</keyword>
<evidence type="ECO:0000256" key="6">
    <source>
        <dbReference type="ARBA" id="ARBA00022679"/>
    </source>
</evidence>
<keyword evidence="5 15" id="KW-0288">FMN</keyword>
<evidence type="ECO:0000256" key="3">
    <source>
        <dbReference type="ARBA" id="ARBA00005201"/>
    </source>
</evidence>
<dbReference type="EC" id="2.7.1.26" evidence="15"/>
<dbReference type="Gene3D" id="3.40.50.620">
    <property type="entry name" value="HUPs"/>
    <property type="match status" value="1"/>
</dbReference>
<keyword evidence="7 15" id="KW-0548">Nucleotidyltransferase</keyword>
<reference evidence="17" key="2">
    <citation type="journal article" date="2021" name="PeerJ">
        <title>Extensive microbial diversity within the chicken gut microbiome revealed by metagenomics and culture.</title>
        <authorList>
            <person name="Gilroy R."/>
            <person name="Ravi A."/>
            <person name="Getino M."/>
            <person name="Pursley I."/>
            <person name="Horton D.L."/>
            <person name="Alikhan N.F."/>
            <person name="Baker D."/>
            <person name="Gharbi K."/>
            <person name="Hall N."/>
            <person name="Watson M."/>
            <person name="Adriaenssens E.M."/>
            <person name="Foster-Nyarko E."/>
            <person name="Jarju S."/>
            <person name="Secka A."/>
            <person name="Antonio M."/>
            <person name="Oren A."/>
            <person name="Chaudhuri R.R."/>
            <person name="La Ragione R."/>
            <person name="Hildebrand F."/>
            <person name="Pallen M.J."/>
        </authorList>
    </citation>
    <scope>NUCLEOTIDE SEQUENCE</scope>
    <source>
        <strain evidence="17">15467</strain>
    </source>
</reference>
<dbReference type="InterPro" id="IPR023468">
    <property type="entry name" value="Riboflavin_kinase"/>
</dbReference>
<evidence type="ECO:0000256" key="2">
    <source>
        <dbReference type="ARBA" id="ARBA00004726"/>
    </source>
</evidence>
<dbReference type="PANTHER" id="PTHR22749:SF6">
    <property type="entry name" value="RIBOFLAVIN KINASE"/>
    <property type="match status" value="1"/>
</dbReference>
<comment type="pathway">
    <text evidence="3 15">Cofactor biosynthesis; FMN biosynthesis; FMN from riboflavin (ATP route): step 1/1.</text>
</comment>
<evidence type="ECO:0000259" key="16">
    <source>
        <dbReference type="SMART" id="SM00904"/>
    </source>
</evidence>
<dbReference type="GO" id="GO:0005524">
    <property type="term" value="F:ATP binding"/>
    <property type="evidence" value="ECO:0007669"/>
    <property type="project" value="UniProtKB-UniRule"/>
</dbReference>
<evidence type="ECO:0000256" key="15">
    <source>
        <dbReference type="PIRNR" id="PIRNR004491"/>
    </source>
</evidence>
<dbReference type="GO" id="GO:0009398">
    <property type="term" value="P:FMN biosynthetic process"/>
    <property type="evidence" value="ECO:0007669"/>
    <property type="project" value="UniProtKB-UniRule"/>
</dbReference>
<dbReference type="InterPro" id="IPR015864">
    <property type="entry name" value="FAD_synthase"/>
</dbReference>
<evidence type="ECO:0000256" key="9">
    <source>
        <dbReference type="ARBA" id="ARBA00022777"/>
    </source>
</evidence>
<dbReference type="GO" id="GO:0009231">
    <property type="term" value="P:riboflavin biosynthetic process"/>
    <property type="evidence" value="ECO:0007669"/>
    <property type="project" value="InterPro"/>
</dbReference>
<evidence type="ECO:0000256" key="8">
    <source>
        <dbReference type="ARBA" id="ARBA00022741"/>
    </source>
</evidence>
<dbReference type="PIRSF" id="PIRSF004491">
    <property type="entry name" value="FAD_Synth"/>
    <property type="match status" value="1"/>
</dbReference>
<comment type="similarity">
    <text evidence="15">Belongs to the ribF family.</text>
</comment>
<comment type="function">
    <text evidence="1">Catalyzes the phosphorylation of riboflavin to FMN followed by the adenylation of FMN to FAD.</text>
</comment>
<dbReference type="NCBIfam" id="TIGR00083">
    <property type="entry name" value="ribF"/>
    <property type="match status" value="1"/>
</dbReference>
<dbReference type="CDD" id="cd02064">
    <property type="entry name" value="FAD_synthetase_N"/>
    <property type="match status" value="1"/>
</dbReference>
<evidence type="ECO:0000256" key="1">
    <source>
        <dbReference type="ARBA" id="ARBA00002121"/>
    </source>
</evidence>
<dbReference type="InterPro" id="IPR002606">
    <property type="entry name" value="Riboflavin_kinase_bac"/>
</dbReference>
<dbReference type="Proteomes" id="UP000823635">
    <property type="component" value="Unassembled WGS sequence"/>
</dbReference>
<comment type="pathway">
    <text evidence="2 15">Cofactor biosynthesis; FAD biosynthesis; FAD from FMN: step 1/1.</text>
</comment>
<evidence type="ECO:0000256" key="11">
    <source>
        <dbReference type="ARBA" id="ARBA00022840"/>
    </source>
</evidence>
<evidence type="ECO:0000313" key="18">
    <source>
        <dbReference type="Proteomes" id="UP000823635"/>
    </source>
</evidence>
<dbReference type="Pfam" id="PF06574">
    <property type="entry name" value="FAD_syn"/>
    <property type="match status" value="1"/>
</dbReference>
<dbReference type="PANTHER" id="PTHR22749">
    <property type="entry name" value="RIBOFLAVIN KINASE/FMN ADENYLYLTRANSFERASE"/>
    <property type="match status" value="1"/>
</dbReference>
<comment type="caution">
    <text evidence="17">The sequence shown here is derived from an EMBL/GenBank/DDBJ whole genome shotgun (WGS) entry which is preliminary data.</text>
</comment>
<dbReference type="SUPFAM" id="SSF52374">
    <property type="entry name" value="Nucleotidylyl transferase"/>
    <property type="match status" value="1"/>
</dbReference>
<evidence type="ECO:0000313" key="17">
    <source>
        <dbReference type="EMBL" id="MBO8429406.1"/>
    </source>
</evidence>
<evidence type="ECO:0000256" key="5">
    <source>
        <dbReference type="ARBA" id="ARBA00022643"/>
    </source>
</evidence>
<keyword evidence="10 15" id="KW-0274">FAD</keyword>
<evidence type="ECO:0000256" key="10">
    <source>
        <dbReference type="ARBA" id="ARBA00022827"/>
    </source>
</evidence>
<dbReference type="GO" id="GO:0008531">
    <property type="term" value="F:riboflavin kinase activity"/>
    <property type="evidence" value="ECO:0007669"/>
    <property type="project" value="UniProtKB-UniRule"/>
</dbReference>
<name>A0A9D9DN22_9BACT</name>
<dbReference type="Gene3D" id="2.40.30.30">
    <property type="entry name" value="Riboflavin kinase-like"/>
    <property type="match status" value="1"/>
</dbReference>
<dbReference type="InterPro" id="IPR014729">
    <property type="entry name" value="Rossmann-like_a/b/a_fold"/>
</dbReference>
<dbReference type="GO" id="GO:0003919">
    <property type="term" value="F:FMN adenylyltransferase activity"/>
    <property type="evidence" value="ECO:0007669"/>
    <property type="project" value="UniProtKB-UniRule"/>
</dbReference>
<protein>
    <recommendedName>
        <fullName evidence="15">Riboflavin biosynthesis protein</fullName>
    </recommendedName>
    <domain>
        <recommendedName>
            <fullName evidence="15">Riboflavin kinase</fullName>
            <ecNumber evidence="15">2.7.1.26</ecNumber>
        </recommendedName>
        <alternativeName>
            <fullName evidence="15">Flavokinase</fullName>
        </alternativeName>
    </domain>
    <domain>
        <recommendedName>
            <fullName evidence="15">FMN adenylyltransferase</fullName>
            <ecNumber evidence="15">2.7.7.2</ecNumber>
        </recommendedName>
        <alternativeName>
            <fullName evidence="15">FAD pyrophosphorylase</fullName>
        </alternativeName>
        <alternativeName>
            <fullName evidence="15">FAD synthase</fullName>
        </alternativeName>
    </domain>
</protein>
<comment type="catalytic activity">
    <reaction evidence="13 15">
        <text>riboflavin + ATP = FMN + ADP + H(+)</text>
        <dbReference type="Rhea" id="RHEA:14357"/>
        <dbReference type="ChEBI" id="CHEBI:15378"/>
        <dbReference type="ChEBI" id="CHEBI:30616"/>
        <dbReference type="ChEBI" id="CHEBI:57986"/>
        <dbReference type="ChEBI" id="CHEBI:58210"/>
        <dbReference type="ChEBI" id="CHEBI:456216"/>
        <dbReference type="EC" id="2.7.1.26"/>
    </reaction>
</comment>
<keyword evidence="12" id="KW-0511">Multifunctional enzyme</keyword>
<sequence>MVVAATGFFDGVHLGHRKVLRVLCDTALREGKRSCVISFWPHPRSVLQQQAYDLRLLNSLEEKKSLIKAIGVDDFVAIPFTKEFSRLTTREFILEYLVGRYGVSTLVIGYDHRLGSDASEPQKVMIATARELGLNVVRVKEFLIDNNVISSTKIRNMLQNTDVYGASRYLGYNYTLRGAVVSGNRFGRTIGFPTANMRLYDPLKAVPGDGVYGVYVTVNGHRYVGITNIGVRPTVASHGERTIETNIIGFDEDIYGLDLTVEFVYKIRDEVKFATVEDLKAELQRNRDEATERLEAGL</sequence>
<keyword evidence="4 15" id="KW-0285">Flavoprotein</keyword>
<evidence type="ECO:0000256" key="4">
    <source>
        <dbReference type="ARBA" id="ARBA00022630"/>
    </source>
</evidence>
<keyword evidence="6 15" id="KW-0808">Transferase</keyword>